<protein>
    <recommendedName>
        <fullName evidence="15">Alpha-latrotoxin</fullName>
    </recommendedName>
</protein>
<dbReference type="PROSITE" id="PS50005">
    <property type="entry name" value="TPR"/>
    <property type="match status" value="1"/>
</dbReference>
<dbReference type="InterPro" id="IPR002110">
    <property type="entry name" value="Ankyrin_rpt"/>
</dbReference>
<dbReference type="GO" id="GO:0044231">
    <property type="term" value="C:host cell presynaptic membrane"/>
    <property type="evidence" value="ECO:0007669"/>
    <property type="project" value="UniProtKB-KW"/>
</dbReference>
<comment type="subcellular location">
    <subcellularLocation>
        <location evidence="2">Secreted</location>
    </subcellularLocation>
    <subcellularLocation>
        <location evidence="1">Target cell membrane</location>
    </subcellularLocation>
</comment>
<keyword evidence="11" id="KW-0472">Membrane</keyword>
<feature type="repeat" description="ANK" evidence="16">
    <location>
        <begin position="1207"/>
        <end position="1239"/>
    </location>
</feature>
<dbReference type="InterPro" id="IPR019734">
    <property type="entry name" value="TPR_rpt"/>
</dbReference>
<dbReference type="Gene3D" id="1.25.40.10">
    <property type="entry name" value="Tetratricopeptide repeat domain"/>
    <property type="match status" value="2"/>
</dbReference>
<comment type="similarity">
    <text evidence="13">Belongs to the cationic peptide 01 (latrotoxin) family. 03 (alpha-latrotoxin) subfamily.</text>
</comment>
<keyword evidence="9" id="KW-0638">Presynaptic neurotoxin</keyword>
<keyword evidence="17" id="KW-0802">TPR repeat</keyword>
<keyword evidence="19" id="KW-1185">Reference proteome</keyword>
<dbReference type="SMART" id="SM00248">
    <property type="entry name" value="ANK"/>
    <property type="match status" value="24"/>
</dbReference>
<evidence type="ECO:0000256" key="11">
    <source>
        <dbReference type="ARBA" id="ARBA00023136"/>
    </source>
</evidence>
<feature type="repeat" description="ANK" evidence="16">
    <location>
        <begin position="1134"/>
        <end position="1161"/>
    </location>
</feature>
<evidence type="ECO:0000256" key="15">
    <source>
        <dbReference type="ARBA" id="ARBA00049811"/>
    </source>
</evidence>
<evidence type="ECO:0000256" key="13">
    <source>
        <dbReference type="ARBA" id="ARBA00049657"/>
    </source>
</evidence>
<feature type="repeat" description="ANK" evidence="16">
    <location>
        <begin position="1101"/>
        <end position="1133"/>
    </location>
</feature>
<feature type="repeat" description="ANK" evidence="16">
    <location>
        <begin position="1068"/>
        <end position="1100"/>
    </location>
</feature>
<evidence type="ECO:0000256" key="2">
    <source>
        <dbReference type="ARBA" id="ARBA00004613"/>
    </source>
</evidence>
<evidence type="ECO:0000256" key="3">
    <source>
        <dbReference type="ARBA" id="ARBA00022483"/>
    </source>
</evidence>
<keyword evidence="5" id="KW-1052">Target cell membrane</keyword>
<dbReference type="PROSITE" id="PS50088">
    <property type="entry name" value="ANK_REPEAT"/>
    <property type="match status" value="12"/>
</dbReference>
<organism evidence="18 19">
    <name type="scientific">Caerostris darwini</name>
    <dbReference type="NCBI Taxonomy" id="1538125"/>
    <lineage>
        <taxon>Eukaryota</taxon>
        <taxon>Metazoa</taxon>
        <taxon>Ecdysozoa</taxon>
        <taxon>Arthropoda</taxon>
        <taxon>Chelicerata</taxon>
        <taxon>Arachnida</taxon>
        <taxon>Araneae</taxon>
        <taxon>Araneomorphae</taxon>
        <taxon>Entelegynae</taxon>
        <taxon>Araneoidea</taxon>
        <taxon>Araneidae</taxon>
        <taxon>Caerostris</taxon>
    </lineage>
</organism>
<dbReference type="SUPFAM" id="SSF48403">
    <property type="entry name" value="Ankyrin repeat"/>
    <property type="match status" value="3"/>
</dbReference>
<dbReference type="Proteomes" id="UP001054837">
    <property type="component" value="Unassembled WGS sequence"/>
</dbReference>
<evidence type="ECO:0000256" key="12">
    <source>
        <dbReference type="ARBA" id="ARBA00023298"/>
    </source>
</evidence>
<evidence type="ECO:0000256" key="1">
    <source>
        <dbReference type="ARBA" id="ARBA00004175"/>
    </source>
</evidence>
<feature type="repeat" description="ANK" evidence="16">
    <location>
        <begin position="1618"/>
        <end position="1650"/>
    </location>
</feature>
<comment type="subunit">
    <text evidence="14">Homotetramer in membranes.</text>
</comment>
<reference evidence="18 19" key="1">
    <citation type="submission" date="2021-06" db="EMBL/GenBank/DDBJ databases">
        <title>Caerostris darwini draft genome.</title>
        <authorList>
            <person name="Kono N."/>
            <person name="Arakawa K."/>
        </authorList>
    </citation>
    <scope>NUCLEOTIDE SEQUENCE [LARGE SCALE GENOMIC DNA]</scope>
</reference>
<dbReference type="Gene3D" id="1.25.40.20">
    <property type="entry name" value="Ankyrin repeat-containing domain"/>
    <property type="match status" value="7"/>
</dbReference>
<feature type="repeat" description="ANK" evidence="16">
    <location>
        <begin position="932"/>
        <end position="964"/>
    </location>
</feature>
<dbReference type="Pfam" id="PF13374">
    <property type="entry name" value="TPR_10"/>
    <property type="match status" value="1"/>
</dbReference>
<dbReference type="Pfam" id="PF13424">
    <property type="entry name" value="TPR_12"/>
    <property type="match status" value="1"/>
</dbReference>
<evidence type="ECO:0000256" key="5">
    <source>
        <dbReference type="ARBA" id="ARBA00022537"/>
    </source>
</evidence>
<evidence type="ECO:0000313" key="18">
    <source>
        <dbReference type="EMBL" id="GIY29024.1"/>
    </source>
</evidence>
<evidence type="ECO:0000256" key="6">
    <source>
        <dbReference type="ARBA" id="ARBA00022656"/>
    </source>
</evidence>
<dbReference type="EMBL" id="BPLQ01007253">
    <property type="protein sequence ID" value="GIY29024.1"/>
    <property type="molecule type" value="Genomic_DNA"/>
</dbReference>
<evidence type="ECO:0000256" key="14">
    <source>
        <dbReference type="ARBA" id="ARBA00049715"/>
    </source>
</evidence>
<dbReference type="GO" id="GO:0090729">
    <property type="term" value="F:toxin activity"/>
    <property type="evidence" value="ECO:0007669"/>
    <property type="project" value="UniProtKB-KW"/>
</dbReference>
<evidence type="ECO:0000256" key="17">
    <source>
        <dbReference type="PROSITE-ProRule" id="PRU00339"/>
    </source>
</evidence>
<keyword evidence="10 16" id="KW-0040">ANK repeat</keyword>
<dbReference type="PANTHER" id="PTHR24198">
    <property type="entry name" value="ANKYRIN REPEAT AND PROTEIN KINASE DOMAIN-CONTAINING PROTEIN"/>
    <property type="match status" value="1"/>
</dbReference>
<dbReference type="SUPFAM" id="SSF48452">
    <property type="entry name" value="TPR-like"/>
    <property type="match status" value="2"/>
</dbReference>
<name>A0AAV4S6Q2_9ARAC</name>
<feature type="repeat" description="ANK" evidence="16">
    <location>
        <begin position="836"/>
        <end position="868"/>
    </location>
</feature>
<comment type="caution">
    <text evidence="18">The sequence shown here is derived from an EMBL/GenBank/DDBJ whole genome shotgun (WGS) entry which is preliminary data.</text>
</comment>
<evidence type="ECO:0000256" key="10">
    <source>
        <dbReference type="ARBA" id="ARBA00023043"/>
    </source>
</evidence>
<gene>
    <name evidence="18" type="primary">DMN91_008767</name>
    <name evidence="18" type="ORF">CDAR_557801</name>
</gene>
<dbReference type="Pfam" id="PF12796">
    <property type="entry name" value="Ank_2"/>
    <property type="match status" value="7"/>
</dbReference>
<feature type="repeat" description="ANK" evidence="16">
    <location>
        <begin position="999"/>
        <end position="1031"/>
    </location>
</feature>
<accession>A0AAV4S6Q2</accession>
<evidence type="ECO:0000256" key="7">
    <source>
        <dbReference type="ARBA" id="ARBA00022699"/>
    </source>
</evidence>
<dbReference type="GO" id="GO:0006887">
    <property type="term" value="P:exocytosis"/>
    <property type="evidence" value="ECO:0007669"/>
    <property type="project" value="UniProtKB-KW"/>
</dbReference>
<dbReference type="PANTHER" id="PTHR24198:SF165">
    <property type="entry name" value="ANKYRIN REPEAT-CONTAINING PROTEIN-RELATED"/>
    <property type="match status" value="1"/>
</dbReference>
<proteinExistence type="inferred from homology"/>
<feature type="repeat" description="ANK" evidence="16">
    <location>
        <begin position="1240"/>
        <end position="1272"/>
    </location>
</feature>
<evidence type="ECO:0000313" key="19">
    <source>
        <dbReference type="Proteomes" id="UP001054837"/>
    </source>
</evidence>
<keyword evidence="7" id="KW-0528">Neurotoxin</keyword>
<evidence type="ECO:0000256" key="8">
    <source>
        <dbReference type="ARBA" id="ARBA00022737"/>
    </source>
</evidence>
<keyword evidence="12" id="KW-1053">Target membrane</keyword>
<feature type="repeat" description="ANK" evidence="16">
    <location>
        <begin position="869"/>
        <end position="901"/>
    </location>
</feature>
<sequence>MANNIKELINPDLIALISKTDSDEVIKLLFFEENEIFSSLVCHSIRSGKLDVLKKLICWLRSYGNEESLDDRLSEAYSDLKLRKVFIPKQMEAFIQEELIRIRFFSTNDRKRLQIPDQDITQRIELVIENISHLNTIKEIKEQFIYTLKVIAKDIYILKRDLKYDIIPWEEIEFCLVTFINCNTKEYNRKRLYFTSVLSETKLIGHLQRISELLRSAKDSVKEIRRQPLPRRPDIIQTICKNEPLFIDLYSSYEQIRDFSSLHAINDCIELALMVNPEDEHGSLIILRSLQIIGENFKSTLETPNLSEAAKYCLLSFLSKNTSEVIMLLRDSLSHEDSLGQRSEIEGKEKTFFIHIQNDLKKIGSVVMGILYNCEIRAIVAHLRRILLCGNLKEAEEILNVMNMPDGHGVDFEGIMTVEFEKLGELIKDFGEKIKESSVRKLFENIAGVFNFEKEKFRNAHQNFSRSVYLVNFMCTANCNRKPGDSDLDFIKRIAKKALVVIPPVIQFSNLNAAVRLSVKILEFLSREMRPELFSEVEEIVRNFFFLVEFELGNVAWIEKLRENIRLRRGAIQSDENSIREKQLDAKLKCLRELTNKWTPGDEIIQGTVVTENDRKCFAATEMLVLDIVTILEALGICLKKNHFFIDTYVPTLIGKNLRNFLAHKSALINISCLNPALDVRYNAERLTRESVTEVCKKIDKIVKNDVTKLKIIYESRTEEMKIQKELFDALKEGNTSRARNCLEKGADVHARDERLWTSLHFASSSPSLETVKFVLGFNIAIDIKDRSGQNCLHVSSFEGRESIVNYFLNDKNLWGDAIDNQKLNQKKFINYKNKRGLTPLHLAAGRGHTGVTEALLSHAANAAEKDRDGHSPVRHAVLNGRETCARILLEKGENVTSSDLDLLLVSIRTCSLEFINYLLDGGANVNGVSDRGSSPMHEAARRGDVEIVESLITKGAKINVERFDGITPLHHAIIHGHTPVVDLLLEKGAFIEAAEKIMNFTPLLFAVERGHLEIVEQLLQKSANLCVKDAMGMSLLHHASKNGHIRVIRFLFENYNQKKFINYKNKRGLTPLHLSVLNDHISTVEYLLQNAANVNDVNENNYTPLMISAKKGNLVIVRCLIKNGANVHSKATGGLTALHLASLYKHEEVAKILIENGSDIFEKCMIGISPAHIAFGAGSKSLVEFIISRGEASDVSIEKVGDLKTEGFVALHLAALQDDVEAVKFLKDKGCNLDVKSKSGYSALHLAAQRNNKEVTEYLIEQNINKHAIDNKRHTALYYATEKHHEEIVKIIIRNESFVTGRESIKEALFSAVSHGYENILKILLKHLKTNVKTTNSGAIISSILFEDDETLLHLAVRSGHRYSIVELSIYSDLKEYINTKSSKGFTPLHIAASEGYEDIIELLLDNGAKVNIEDDEQRIPVELAIIKGHTPTVKILVNKENLTDEYMVFNILLNTAAKFGRLDIVKYSFEIKKTTGIGLKKIKKAVSMANENHKNVVEWLICNEYSINRFSSKALLRLAIRCDNLNAVKCLINKTNDVYEQNKIRKTALQLAVKFWAMDVLKFLLETSEFIDISKINFRPFYQFERITNALFNVVDEQDAISLIEEGAFVNAKSIYKGTPLHCAVRTENIAVVDILLQNHANPNSLDWQDHAPLQFVKSQEMAEKLLTNGAFYDRGIDFSFIDNPPPLFKSTVKLLTIIHTLFEGVRSQTLPESVLKQLKSEDADTVKVIMRTQNAEKKCLISVAIQHGFPSVEELKGILQDKEQYDLANKYYFLEEYEESLQKFKNILNSREEILGENNPGTLDIKEKIGHILLHQSKFSEAQEIFEGVIEKRIRIQGRDCKDTLNVLSCIPLVLHKQGQNREALKSLQIIYRKPPFEYSDQIEPLTRMANVLRELGEDKKAIRTNRQIYKKLLEQKKATRTENCSFITLKNEIHRNIAMGLNHQTKHKKALEKLEKMHEAMTRELGPAHPSTLRTLRDIGQVFYSKKDYEKALEVYRIVLYRQRNKVNVLRPSLDLEFPDREKRKYPDNIDTLTTVTYIADVYFSQGRLLSALEIYERNLNPRKEILGAGHPEILETLRKIDLIKCSLILEVDAVDETTLEHHPNIINKISTNRPRRKSFSDSEIRICERNIRKKDSIKISRTNAELEILMGGATSNENTAAAGNKRIERRHSEFQKFKTESVLRTKDVLAIQTSQIESSSLLGNIGLDPMKHLLKSLLSCKKENSIQGMRKENCHLPQNEEDETIFDVIDLINEIHCNKTMK</sequence>
<evidence type="ECO:0000256" key="16">
    <source>
        <dbReference type="PROSITE-ProRule" id="PRU00023"/>
    </source>
</evidence>
<dbReference type="PRINTS" id="PR01415">
    <property type="entry name" value="ANKYRIN"/>
</dbReference>
<feature type="repeat" description="ANK" evidence="16">
    <location>
        <begin position="965"/>
        <end position="997"/>
    </location>
</feature>
<dbReference type="Pfam" id="PF00023">
    <property type="entry name" value="Ank"/>
    <property type="match status" value="3"/>
</dbReference>
<evidence type="ECO:0000256" key="9">
    <source>
        <dbReference type="ARBA" id="ARBA00023028"/>
    </source>
</evidence>
<dbReference type="GO" id="GO:0005576">
    <property type="term" value="C:extracellular region"/>
    <property type="evidence" value="ECO:0007669"/>
    <property type="project" value="UniProtKB-SubCell"/>
</dbReference>
<dbReference type="PROSITE" id="PS50297">
    <property type="entry name" value="ANK_REP_REGION"/>
    <property type="match status" value="12"/>
</dbReference>
<keyword evidence="3" id="KW-0268">Exocytosis</keyword>
<keyword evidence="4" id="KW-0964">Secreted</keyword>
<dbReference type="InterPro" id="IPR036770">
    <property type="entry name" value="Ankyrin_rpt-contain_sf"/>
</dbReference>
<dbReference type="GO" id="GO:0044218">
    <property type="term" value="C:other organism cell membrane"/>
    <property type="evidence" value="ECO:0007669"/>
    <property type="project" value="UniProtKB-KW"/>
</dbReference>
<keyword evidence="8" id="KW-0677">Repeat</keyword>
<feature type="repeat" description="TPR" evidence="17">
    <location>
        <begin position="1977"/>
        <end position="2010"/>
    </location>
</feature>
<feature type="repeat" description="ANK" evidence="16">
    <location>
        <begin position="1385"/>
        <end position="1417"/>
    </location>
</feature>
<evidence type="ECO:0000256" key="4">
    <source>
        <dbReference type="ARBA" id="ARBA00022525"/>
    </source>
</evidence>
<dbReference type="InterPro" id="IPR011990">
    <property type="entry name" value="TPR-like_helical_dom_sf"/>
</dbReference>
<keyword evidence="6" id="KW-0800">Toxin</keyword>